<dbReference type="GO" id="GO:0046165">
    <property type="term" value="P:alcohol biosynthetic process"/>
    <property type="evidence" value="ECO:0007669"/>
    <property type="project" value="UniProtKB-ARBA"/>
</dbReference>
<keyword evidence="1" id="KW-0808">Transferase</keyword>
<reference evidence="4 5" key="1">
    <citation type="submission" date="2019-10" db="EMBL/GenBank/DDBJ databases">
        <authorList>
            <person name="Palmer J.M."/>
        </authorList>
    </citation>
    <scope>NUCLEOTIDE SEQUENCE [LARGE SCALE GENOMIC DNA]</scope>
    <source>
        <strain evidence="4 5">TWF694</strain>
    </source>
</reference>
<dbReference type="GO" id="GO:0046872">
    <property type="term" value="F:metal ion binding"/>
    <property type="evidence" value="ECO:0007669"/>
    <property type="project" value="UniProtKB-KW"/>
</dbReference>
<keyword evidence="2" id="KW-0479">Metal-binding</keyword>
<dbReference type="PANTHER" id="PTHR12001:SF72">
    <property type="entry name" value="THIJ_PFPI FAMILY PROTEIN (AFU_ORTHOLOGUE AFUA_3G01210)-RELATED"/>
    <property type="match status" value="1"/>
</dbReference>
<keyword evidence="3" id="KW-0460">Magnesium</keyword>
<proteinExistence type="predicted"/>
<evidence type="ECO:0000256" key="2">
    <source>
        <dbReference type="ARBA" id="ARBA00022723"/>
    </source>
</evidence>
<evidence type="ECO:0000256" key="3">
    <source>
        <dbReference type="ARBA" id="ARBA00022842"/>
    </source>
</evidence>
<sequence length="554" mass="63534">MLEDSEALQYMKMLEKWDADLIDDARSRDMEFLTLEEYFDHRMLTIGTYMLHELMLYVCNIKLTRAKLDQLKPALRVAYEHVSFTNDFFSVQADWLTHAKLDLPGVPVSSVFLIMRLRGIPVGEAKEIVRAMALKSDVEFLRLRKLYAEQFKGTPEQSEVERYISSLQNVISGNLVYHLNSQRYEPVGKDHIFYVKPEHRLCDLPRWSKPQINRAKSASPVQRGKDEILKQRANKPEEASNAAPWLAQYAENPEKIILEPIEYITSLPSKKIRDRAIEALDAWYDVPQESLDIIASIIDLLHSSSLIVDDNEDNSVLRRGHPAAHMIFGVPQAINSANYLFVKCLQKVQQLSPSAIAVFADELANLHLGQSLDLHWSFHVKCPTEAEYIKMIDGKTGGLFRMAGSLMRAEARRNRDLDIKYLLTLMCRFFQIRDDYQNLRCENYAAAKGDLSDLDERKYSFMLIHALNHIGNSSTQLSSLLRLRSTQGSLSPEQKTIIMRALVRAKSIDYTFKVLKELEEAIEKTLQQLESQSGIITGKNWIIRAIMARLRVVA</sequence>
<dbReference type="GO" id="GO:0043386">
    <property type="term" value="P:mycotoxin biosynthetic process"/>
    <property type="evidence" value="ECO:0007669"/>
    <property type="project" value="UniProtKB-ARBA"/>
</dbReference>
<organism evidence="4 5">
    <name type="scientific">Orbilia ellipsospora</name>
    <dbReference type="NCBI Taxonomy" id="2528407"/>
    <lineage>
        <taxon>Eukaryota</taxon>
        <taxon>Fungi</taxon>
        <taxon>Dikarya</taxon>
        <taxon>Ascomycota</taxon>
        <taxon>Pezizomycotina</taxon>
        <taxon>Orbiliomycetes</taxon>
        <taxon>Orbiliales</taxon>
        <taxon>Orbiliaceae</taxon>
        <taxon>Orbilia</taxon>
    </lineage>
</organism>
<dbReference type="EMBL" id="JAVHJO010000013">
    <property type="protein sequence ID" value="KAK6530346.1"/>
    <property type="molecule type" value="Genomic_DNA"/>
</dbReference>
<dbReference type="SUPFAM" id="SSF48576">
    <property type="entry name" value="Terpenoid synthases"/>
    <property type="match status" value="2"/>
</dbReference>
<dbReference type="InterPro" id="IPR033749">
    <property type="entry name" value="Polyprenyl_synt_CS"/>
</dbReference>
<dbReference type="InterPro" id="IPR000092">
    <property type="entry name" value="Polyprenyl_synt"/>
</dbReference>
<keyword evidence="5" id="KW-1185">Reference proteome</keyword>
<gene>
    <name evidence="4" type="ORF">TWF694_003702</name>
</gene>
<name>A0AAV9X173_9PEZI</name>
<dbReference type="Proteomes" id="UP001365542">
    <property type="component" value="Unassembled WGS sequence"/>
</dbReference>
<dbReference type="Gene3D" id="1.10.600.10">
    <property type="entry name" value="Farnesyl Diphosphate Synthase"/>
    <property type="match status" value="2"/>
</dbReference>
<dbReference type="Pfam" id="PF19086">
    <property type="entry name" value="Terpene_syn_C_2"/>
    <property type="match status" value="1"/>
</dbReference>
<protein>
    <recommendedName>
        <fullName evidence="6">Geranylgeranyl pyrophosphate synthase</fullName>
    </recommendedName>
</protein>
<dbReference type="AlphaFoldDB" id="A0AAV9X173"/>
<accession>A0AAV9X173</accession>
<comment type="caution">
    <text evidence="4">The sequence shown here is derived from an EMBL/GenBank/DDBJ whole genome shotgun (WGS) entry which is preliminary data.</text>
</comment>
<dbReference type="Pfam" id="PF00348">
    <property type="entry name" value="polyprenyl_synt"/>
    <property type="match status" value="1"/>
</dbReference>
<dbReference type="GO" id="GO:0004659">
    <property type="term" value="F:prenyltransferase activity"/>
    <property type="evidence" value="ECO:0007669"/>
    <property type="project" value="InterPro"/>
</dbReference>
<evidence type="ECO:0000313" key="5">
    <source>
        <dbReference type="Proteomes" id="UP001365542"/>
    </source>
</evidence>
<dbReference type="InterPro" id="IPR008949">
    <property type="entry name" value="Isoprenoid_synthase_dom_sf"/>
</dbReference>
<dbReference type="PANTHER" id="PTHR12001">
    <property type="entry name" value="GERANYLGERANYL PYROPHOSPHATE SYNTHASE"/>
    <property type="match status" value="1"/>
</dbReference>
<dbReference type="PROSITE" id="PS00723">
    <property type="entry name" value="POLYPRENYL_SYNTHASE_1"/>
    <property type="match status" value="1"/>
</dbReference>
<dbReference type="GO" id="GO:0008299">
    <property type="term" value="P:isoprenoid biosynthetic process"/>
    <property type="evidence" value="ECO:0007669"/>
    <property type="project" value="InterPro"/>
</dbReference>
<dbReference type="SFLD" id="SFLDS00005">
    <property type="entry name" value="Isoprenoid_Synthase_Type_I"/>
    <property type="match status" value="1"/>
</dbReference>
<evidence type="ECO:0000313" key="4">
    <source>
        <dbReference type="EMBL" id="KAK6530346.1"/>
    </source>
</evidence>
<evidence type="ECO:0008006" key="6">
    <source>
        <dbReference type="Google" id="ProtNLM"/>
    </source>
</evidence>
<evidence type="ECO:0000256" key="1">
    <source>
        <dbReference type="ARBA" id="ARBA00022679"/>
    </source>
</evidence>